<proteinExistence type="predicted"/>
<reference evidence="1" key="1">
    <citation type="submission" date="2023-03" db="EMBL/GenBank/DDBJ databases">
        <title>Massive genome expansion in bonnet fungi (Mycena s.s.) driven by repeated elements and novel gene families across ecological guilds.</title>
        <authorList>
            <consortium name="Lawrence Berkeley National Laboratory"/>
            <person name="Harder C.B."/>
            <person name="Miyauchi S."/>
            <person name="Viragh M."/>
            <person name="Kuo A."/>
            <person name="Thoen E."/>
            <person name="Andreopoulos B."/>
            <person name="Lu D."/>
            <person name="Skrede I."/>
            <person name="Drula E."/>
            <person name="Henrissat B."/>
            <person name="Morin E."/>
            <person name="Kohler A."/>
            <person name="Barry K."/>
            <person name="LaButti K."/>
            <person name="Morin E."/>
            <person name="Salamov A."/>
            <person name="Lipzen A."/>
            <person name="Mereny Z."/>
            <person name="Hegedus B."/>
            <person name="Baldrian P."/>
            <person name="Stursova M."/>
            <person name="Weitz H."/>
            <person name="Taylor A."/>
            <person name="Grigoriev I.V."/>
            <person name="Nagy L.G."/>
            <person name="Martin F."/>
            <person name="Kauserud H."/>
        </authorList>
    </citation>
    <scope>NUCLEOTIDE SEQUENCE</scope>
    <source>
        <strain evidence="1">CBHHK182m</strain>
    </source>
</reference>
<accession>A0AAD7MFH2</accession>
<dbReference type="Proteomes" id="UP001215598">
    <property type="component" value="Unassembled WGS sequence"/>
</dbReference>
<evidence type="ECO:0000313" key="1">
    <source>
        <dbReference type="EMBL" id="KAJ7715266.1"/>
    </source>
</evidence>
<name>A0AAD7MFH2_9AGAR</name>
<organism evidence="1 2">
    <name type="scientific">Mycena metata</name>
    <dbReference type="NCBI Taxonomy" id="1033252"/>
    <lineage>
        <taxon>Eukaryota</taxon>
        <taxon>Fungi</taxon>
        <taxon>Dikarya</taxon>
        <taxon>Basidiomycota</taxon>
        <taxon>Agaricomycotina</taxon>
        <taxon>Agaricomycetes</taxon>
        <taxon>Agaricomycetidae</taxon>
        <taxon>Agaricales</taxon>
        <taxon>Marasmiineae</taxon>
        <taxon>Mycenaceae</taxon>
        <taxon>Mycena</taxon>
    </lineage>
</organism>
<keyword evidence="2" id="KW-1185">Reference proteome</keyword>
<evidence type="ECO:0000313" key="2">
    <source>
        <dbReference type="Proteomes" id="UP001215598"/>
    </source>
</evidence>
<comment type="caution">
    <text evidence="1">The sequence shown here is derived from an EMBL/GenBank/DDBJ whole genome shotgun (WGS) entry which is preliminary data.</text>
</comment>
<sequence>MSPLYTDRHTDETAYYRRRGIILLATRIPNLRVGPPAAHVGRLGGSSGGHRVGRLWSLDRVGGVRPVRARTMLSGETRNTSHRPVPTEKLYENVETTSCVQTWKMDPPLPTTIDRPRIRPLRAKRRLILKKMDGLASADRKCPYLWLENVLGLLVFNLNTRLSLPIQAFRGSNWDQIIGCERPTGLIVRKQHTGFWGSLFFGSSYTTKVPSRREQMAPPPRRHLKRQVSALGSYLAASCSRQLGLQLPTNQSPLWRFSMLTPVEQVETQRYFALSPLLDSDLKNQLLASTATFNSTIIVTGVTCMLVASQLSLSPDSTVSVACIPSSSSVILPCLFLFKPSSPSSERALSEPKLGRATLDGHAIGGLECSLLTQTNAHTNQRTMSLGLSPPIHQRLNRGPVRAYTLIPLQSLTRGRGLVFELRGRRAGCCHVMDRPSLPPREALLLTPIYTNS</sequence>
<dbReference type="AlphaFoldDB" id="A0AAD7MFH2"/>
<protein>
    <submittedName>
        <fullName evidence="1">Uncharacterized protein</fullName>
    </submittedName>
</protein>
<gene>
    <name evidence="1" type="ORF">B0H16DRAFT_1701768</name>
</gene>
<dbReference type="EMBL" id="JARKIB010000311">
    <property type="protein sequence ID" value="KAJ7715266.1"/>
    <property type="molecule type" value="Genomic_DNA"/>
</dbReference>